<keyword evidence="2" id="KW-0472">Membrane</keyword>
<evidence type="ECO:0000259" key="3">
    <source>
        <dbReference type="Pfam" id="PF02470"/>
    </source>
</evidence>
<dbReference type="InterPro" id="IPR003399">
    <property type="entry name" value="Mce/MlaD"/>
</dbReference>
<proteinExistence type="predicted"/>
<dbReference type="PANTHER" id="PTHR33371:SF4">
    <property type="entry name" value="INTERMEMBRANE PHOSPHOLIPID TRANSPORT SYSTEM BINDING PROTEIN MLAD"/>
    <property type="match status" value="1"/>
</dbReference>
<keyword evidence="2" id="KW-1133">Transmembrane helix</keyword>
<comment type="caution">
    <text evidence="4">The sequence shown here is derived from an EMBL/GenBank/DDBJ whole genome shotgun (WGS) entry which is preliminary data.</text>
</comment>
<keyword evidence="1" id="KW-0175">Coiled coil</keyword>
<dbReference type="PANTHER" id="PTHR33371">
    <property type="entry name" value="INTERMEMBRANE PHOSPHOLIPID TRANSPORT SYSTEM BINDING PROTEIN MLAD-RELATED"/>
    <property type="match status" value="1"/>
</dbReference>
<evidence type="ECO:0000256" key="2">
    <source>
        <dbReference type="SAM" id="Phobius"/>
    </source>
</evidence>
<keyword evidence="5" id="KW-1185">Reference proteome</keyword>
<feature type="domain" description="Mce/MlaD" evidence="3">
    <location>
        <begin position="46"/>
        <end position="136"/>
    </location>
</feature>
<evidence type="ECO:0000313" key="5">
    <source>
        <dbReference type="Proteomes" id="UP000032309"/>
    </source>
</evidence>
<dbReference type="InterPro" id="IPR052336">
    <property type="entry name" value="MlaD_Phospholipid_Transporter"/>
</dbReference>
<dbReference type="RefSeq" id="WP_052562820.1">
    <property type="nucleotide sequence ID" value="NZ_BAFN01000001.1"/>
</dbReference>
<organism evidence="4 5">
    <name type="scientific">Candidatus Brocadia sinica JPN1</name>
    <dbReference type="NCBI Taxonomy" id="1197129"/>
    <lineage>
        <taxon>Bacteria</taxon>
        <taxon>Pseudomonadati</taxon>
        <taxon>Planctomycetota</taxon>
        <taxon>Candidatus Brocadiia</taxon>
        <taxon>Candidatus Brocadiales</taxon>
        <taxon>Candidatus Brocadiaceae</taxon>
        <taxon>Candidatus Brocadia</taxon>
    </lineage>
</organism>
<keyword evidence="2" id="KW-0812">Transmembrane</keyword>
<dbReference type="EMBL" id="BAFN01000001">
    <property type="protein sequence ID" value="GAN32703.1"/>
    <property type="molecule type" value="Genomic_DNA"/>
</dbReference>
<evidence type="ECO:0000313" key="4">
    <source>
        <dbReference type="EMBL" id="GAN32703.1"/>
    </source>
</evidence>
<feature type="transmembrane region" description="Helical" evidence="2">
    <location>
        <begin position="9"/>
        <end position="29"/>
    </location>
</feature>
<dbReference type="Pfam" id="PF02470">
    <property type="entry name" value="MlaD"/>
    <property type="match status" value="1"/>
</dbReference>
<dbReference type="Proteomes" id="UP000032309">
    <property type="component" value="Unassembled WGS sequence"/>
</dbReference>
<evidence type="ECO:0000256" key="1">
    <source>
        <dbReference type="SAM" id="Coils"/>
    </source>
</evidence>
<sequence>MSKPANKTLIGAFVIGAIALLVIAVLIFGSGKFLKKTFHTVVFFEGSIKGLNEGAPVIFKGVKVGAVKEIRLIYDAANDSLRIPVIIELEPEKIERTDIAERHPEKNLKLFIERGLRAQLQMQSMVTGQLMIALDFFPDKPARYVSFIKEYPEIPTVSTPFEELKKTIHDLPIKEIVTKLNLTLNSVRKLIQHIDKKMDPLITNVTMTSEITQNTLENMQATLKQTEKTLTTFSEAGRSMKSLTEYLQQHPDSIIKGKPRR</sequence>
<reference evidence="5" key="1">
    <citation type="journal article" date="2015" name="Genome Announc.">
        <title>Draft Genome Sequence of an Anaerobic Ammonium-Oxidizing Bacterium, "Candidatus Brocadia sinica".</title>
        <authorList>
            <person name="Oshiki M."/>
            <person name="Shinyako-Hata K."/>
            <person name="Satoh H."/>
            <person name="Okabe S."/>
        </authorList>
    </citation>
    <scope>NUCLEOTIDE SEQUENCE [LARGE SCALE GENOMIC DNA]</scope>
    <source>
        <strain evidence="5">JPN1</strain>
    </source>
</reference>
<feature type="coiled-coil region" evidence="1">
    <location>
        <begin position="209"/>
        <end position="236"/>
    </location>
</feature>
<accession>A0ABQ0JVK2</accession>
<name>A0ABQ0JVK2_9BACT</name>
<gene>
    <name evidence="4" type="ORF">BROSI_A1218</name>
</gene>
<protein>
    <submittedName>
        <fullName evidence="4">Paraquat-inducible protein B</fullName>
    </submittedName>
</protein>